<organism evidence="4 5">
    <name type="scientific">Zalerion maritima</name>
    <dbReference type="NCBI Taxonomy" id="339359"/>
    <lineage>
        <taxon>Eukaryota</taxon>
        <taxon>Fungi</taxon>
        <taxon>Dikarya</taxon>
        <taxon>Ascomycota</taxon>
        <taxon>Pezizomycotina</taxon>
        <taxon>Sordariomycetes</taxon>
        <taxon>Lulworthiomycetidae</taxon>
        <taxon>Lulworthiales</taxon>
        <taxon>Lulworthiaceae</taxon>
        <taxon>Zalerion</taxon>
    </lineage>
</organism>
<feature type="compositionally biased region" description="Polar residues" evidence="2">
    <location>
        <begin position="564"/>
        <end position="580"/>
    </location>
</feature>
<proteinExistence type="inferred from homology"/>
<feature type="region of interest" description="Disordered" evidence="2">
    <location>
        <begin position="455"/>
        <end position="527"/>
    </location>
</feature>
<name>A0AAD5RWG2_9PEZI</name>
<feature type="compositionally biased region" description="Low complexity" evidence="2">
    <location>
        <begin position="289"/>
        <end position="317"/>
    </location>
</feature>
<dbReference type="Pfam" id="PF13649">
    <property type="entry name" value="Methyltransf_25"/>
    <property type="match status" value="1"/>
</dbReference>
<evidence type="ECO:0000256" key="1">
    <source>
        <dbReference type="ARBA" id="ARBA00038158"/>
    </source>
</evidence>
<evidence type="ECO:0000256" key="2">
    <source>
        <dbReference type="SAM" id="MobiDB-lite"/>
    </source>
</evidence>
<feature type="compositionally biased region" description="Low complexity" evidence="2">
    <location>
        <begin position="552"/>
        <end position="563"/>
    </location>
</feature>
<evidence type="ECO:0000313" key="5">
    <source>
        <dbReference type="Proteomes" id="UP001201980"/>
    </source>
</evidence>
<reference evidence="4" key="1">
    <citation type="submission" date="2022-07" db="EMBL/GenBank/DDBJ databases">
        <title>Draft genome sequence of Zalerion maritima ATCC 34329, a (micro)plastics degrading marine fungus.</title>
        <authorList>
            <person name="Paco A."/>
            <person name="Goncalves M.F.M."/>
            <person name="Rocha-Santos T.A.P."/>
            <person name="Alves A."/>
        </authorList>
    </citation>
    <scope>NUCLEOTIDE SEQUENCE</scope>
    <source>
        <strain evidence="4">ATCC 34329</strain>
    </source>
</reference>
<evidence type="ECO:0000313" key="4">
    <source>
        <dbReference type="EMBL" id="KAJ2904434.1"/>
    </source>
</evidence>
<dbReference type="InterPro" id="IPR041698">
    <property type="entry name" value="Methyltransf_25"/>
</dbReference>
<evidence type="ECO:0000259" key="3">
    <source>
        <dbReference type="Pfam" id="PF13649"/>
    </source>
</evidence>
<dbReference type="InterPro" id="IPR029063">
    <property type="entry name" value="SAM-dependent_MTases_sf"/>
</dbReference>
<feature type="compositionally biased region" description="Polar residues" evidence="2">
    <location>
        <begin position="217"/>
        <end position="228"/>
    </location>
</feature>
<feature type="compositionally biased region" description="Polar residues" evidence="2">
    <location>
        <begin position="103"/>
        <end position="123"/>
    </location>
</feature>
<dbReference type="Proteomes" id="UP001201980">
    <property type="component" value="Unassembled WGS sequence"/>
</dbReference>
<feature type="region of interest" description="Disordered" evidence="2">
    <location>
        <begin position="289"/>
        <end position="325"/>
    </location>
</feature>
<dbReference type="SUPFAM" id="SSF53335">
    <property type="entry name" value="S-adenosyl-L-methionine-dependent methyltransferases"/>
    <property type="match status" value="1"/>
</dbReference>
<dbReference type="PANTHER" id="PTHR43591:SF50">
    <property type="entry name" value="METHYLTRANSFERASE DOMAIN-CONTAINING PROTEIN-RELATED"/>
    <property type="match status" value="1"/>
</dbReference>
<feature type="compositionally biased region" description="Low complexity" evidence="2">
    <location>
        <begin position="85"/>
        <end position="95"/>
    </location>
</feature>
<dbReference type="AlphaFoldDB" id="A0AAD5RWG2"/>
<feature type="compositionally biased region" description="Low complexity" evidence="2">
    <location>
        <begin position="158"/>
        <end position="178"/>
    </location>
</feature>
<dbReference type="EMBL" id="JAKWBI020000054">
    <property type="protein sequence ID" value="KAJ2904434.1"/>
    <property type="molecule type" value="Genomic_DNA"/>
</dbReference>
<feature type="compositionally biased region" description="Low complexity" evidence="2">
    <location>
        <begin position="509"/>
        <end position="527"/>
    </location>
</feature>
<feature type="region of interest" description="Disordered" evidence="2">
    <location>
        <begin position="1"/>
        <end position="236"/>
    </location>
</feature>
<feature type="compositionally biased region" description="Low complexity" evidence="2">
    <location>
        <begin position="52"/>
        <end position="64"/>
    </location>
</feature>
<accession>A0AAD5RWG2</accession>
<feature type="compositionally biased region" description="Pro residues" evidence="2">
    <location>
        <begin position="179"/>
        <end position="202"/>
    </location>
</feature>
<dbReference type="Gene3D" id="3.40.50.150">
    <property type="entry name" value="Vaccinia Virus protein VP39"/>
    <property type="match status" value="1"/>
</dbReference>
<keyword evidence="5" id="KW-1185">Reference proteome</keyword>
<gene>
    <name evidence="4" type="ORF">MKZ38_008107</name>
</gene>
<comment type="similarity">
    <text evidence="1">Belongs to the methyltransferase superfamily. LaeA methyltransferase family.</text>
</comment>
<feature type="region of interest" description="Disordered" evidence="2">
    <location>
        <begin position="351"/>
        <end position="421"/>
    </location>
</feature>
<sequence>MEYYGGFAASTSPLPNIYRQHRRHKSSSPRGGGTAGTRTAEGTGTGTGVGGASSTSTGSTGTAGNLSKESRKSTSTRTPKHARPSPSSEFSSGSRNSHDSRPPLTSSNILSRVPSNKSNSSGAPPSVKSASGKPERTPNKIKRKSFSRSKLVPPLPTPLLQAPQQPLSPCATSTAATAAPPPISSPTRPPPPTPTLIPPLPVALPVSSSPSAPATRRQTSPSAATSRTPPRLEASVPLLKAGNIAEIQQYHPPCPASPTFPSAYLPNLKFLPSHPPRTSSVSASVSASATIGAPTPTPTTEGAAATTTKVTTTGQPGKARVTSTSRVLTREIGSTTVPSSTTTAITASTSKFNAGGGIEDQNESAPPPPPPKTPPGKSPKPDPRMLANAGKQVQPTHQKQLPALPPQANQHHRRHKESTIGKKLSPAKAFLSFSAAPPYAAPLPPIPRPIATSTLRTAAVASGSESSTAPTPSAGPHQYHSHPPTPRTGTEDRQQHHATMPPEPGALNPSTSSSTLHSQQQQQQHPPHIPLQPQALARFSVPFARTESVVSSASAATTLSSRTMQSSDPPSASTEDVSSNPFIVRNGRTLLNDLTLPYPLPVDLPELHRQSLRTLLLFQLFGGPVCSPAFQSKPPSRVLEVGCGSGFWSMMCHRYFVRHGHSNISFTGIDIAPLSQSGSSSNDTRPDRDMKWRFVQHDLRKAPWPFQDTDFDLIMVKDMSLATGTATQQSQVDEMLRILRPGGVLELWESDHTIRMLRPHVPTPLSDGEDEELDHASSLGAYVMTANTPLSAPLNNYLVEYNGWISKAFDARSISTVPCTTLGPMLLQEAEMLVDIRSRRLAVPLSEMRWEREGVGGVVTKDGKSYIETKGKSREMDRRAPLSAGQIAVRRTALLTVVQMIQSLEPVLRESSGKSQDEWDGWAGKMVSDLMGGGTSWGECLEVGAWWAKKRT</sequence>
<feature type="domain" description="Methyltransferase" evidence="3">
    <location>
        <begin position="638"/>
        <end position="743"/>
    </location>
</feature>
<dbReference type="PANTHER" id="PTHR43591">
    <property type="entry name" value="METHYLTRANSFERASE"/>
    <property type="match status" value="1"/>
</dbReference>
<feature type="compositionally biased region" description="Low complexity" evidence="2">
    <location>
        <begin position="203"/>
        <end position="216"/>
    </location>
</feature>
<feature type="region of interest" description="Disordered" evidence="2">
    <location>
        <begin position="552"/>
        <end position="580"/>
    </location>
</feature>
<protein>
    <submittedName>
        <fullName evidence="4">Sam binding domain-containing protein containing protein</fullName>
    </submittedName>
</protein>
<comment type="caution">
    <text evidence="4">The sequence shown here is derived from an EMBL/GenBank/DDBJ whole genome shotgun (WGS) entry which is preliminary data.</text>
</comment>
<dbReference type="CDD" id="cd02440">
    <property type="entry name" value="AdoMet_MTases"/>
    <property type="match status" value="1"/>
</dbReference>
<feature type="compositionally biased region" description="Pro residues" evidence="2">
    <location>
        <begin position="365"/>
        <end position="378"/>
    </location>
</feature>